<sequence length="417" mass="48267">MEIKNQKIKNLNFIKTIDSPFRQEAIDLLITRTHNTANYSAYNDAINLYNNLSTEKIPIDDEYITNTESSFKSKLQSLEFELKGYLNNNLKESIRMSYYSLADLYKQAGFLEHSLNCYLKARDYLSSTDQLIENNLNLISLSIELRNYSLIKNSIIKINSISLNSKSNNLLLAAAIADLGQSNFSNVVENICNISDAPIDDTSVSLPDSLVYLSLTALATQSRSQIRQRILDNDALRSKFEFEPHTKQLLLLYCNSNYKELFGLLEEQKWRYILDPHLHNHVSDLFQLIYNRSILQYFDSFKNLSLENLQNTFGRDDILDQTIQLIKSGSLNVKFDKVTGIFHKTEEDTRQALLSKALNVTKHNNKSTRHILYRIKLIDNNLIKQKQLPVTHTPHKEKQRRNSDQLDIDLEDDKMID</sequence>
<comment type="subcellular location">
    <subcellularLocation>
        <location evidence="2">Cytoplasm</location>
    </subcellularLocation>
    <subcellularLocation>
        <location evidence="1">Nucleus</location>
    </subcellularLocation>
</comment>
<evidence type="ECO:0000313" key="8">
    <source>
        <dbReference type="EMBL" id="TIB96098.1"/>
    </source>
</evidence>
<comment type="caution">
    <text evidence="8">The sequence shown here is derived from an EMBL/GenBank/DDBJ whole genome shotgun (WGS) entry which is preliminary data.</text>
</comment>
<dbReference type="InterPro" id="IPR019585">
    <property type="entry name" value="Rpn7/CSN1"/>
</dbReference>
<dbReference type="AlphaFoldDB" id="A0A4T0NIK8"/>
<keyword evidence="4" id="KW-0736">Signalosome</keyword>
<dbReference type="GO" id="GO:0008180">
    <property type="term" value="C:COP9 signalosome"/>
    <property type="evidence" value="ECO:0007669"/>
    <property type="project" value="UniProtKB-KW"/>
</dbReference>
<dbReference type="PANTHER" id="PTHR14145:SF2">
    <property type="entry name" value="COP9 SIGNALOSOME COMPLEX SUBUNIT 1"/>
    <property type="match status" value="1"/>
</dbReference>
<dbReference type="InterPro" id="IPR000717">
    <property type="entry name" value="PCI_dom"/>
</dbReference>
<name>A0A4T0NIK8_9BASI</name>
<evidence type="ECO:0000256" key="2">
    <source>
        <dbReference type="ARBA" id="ARBA00004496"/>
    </source>
</evidence>
<feature type="region of interest" description="Disordered" evidence="6">
    <location>
        <begin position="388"/>
        <end position="417"/>
    </location>
</feature>
<proteinExistence type="predicted"/>
<organism evidence="8 9">
    <name type="scientific">Wallemia mellicola</name>
    <dbReference type="NCBI Taxonomy" id="1708541"/>
    <lineage>
        <taxon>Eukaryota</taxon>
        <taxon>Fungi</taxon>
        <taxon>Dikarya</taxon>
        <taxon>Basidiomycota</taxon>
        <taxon>Wallemiomycotina</taxon>
        <taxon>Wallemiomycetes</taxon>
        <taxon>Wallemiales</taxon>
        <taxon>Wallemiaceae</taxon>
        <taxon>Wallemia</taxon>
    </lineage>
</organism>
<dbReference type="Gene3D" id="1.25.40.570">
    <property type="match status" value="1"/>
</dbReference>
<dbReference type="EMBL" id="SPRH01000071">
    <property type="protein sequence ID" value="TIB96098.1"/>
    <property type="molecule type" value="Genomic_DNA"/>
</dbReference>
<dbReference type="InterPro" id="IPR045135">
    <property type="entry name" value="Rpn7_N"/>
</dbReference>
<dbReference type="Pfam" id="PF01399">
    <property type="entry name" value="PCI"/>
    <property type="match status" value="1"/>
</dbReference>
<evidence type="ECO:0000256" key="1">
    <source>
        <dbReference type="ARBA" id="ARBA00004123"/>
    </source>
</evidence>
<dbReference type="GO" id="GO:0005737">
    <property type="term" value="C:cytoplasm"/>
    <property type="evidence" value="ECO:0007669"/>
    <property type="project" value="UniProtKB-SubCell"/>
</dbReference>
<feature type="compositionally biased region" description="Basic and acidic residues" evidence="6">
    <location>
        <begin position="394"/>
        <end position="404"/>
    </location>
</feature>
<gene>
    <name evidence="8" type="ORF">E3Q17_04001</name>
</gene>
<reference evidence="8 9" key="1">
    <citation type="submission" date="2019-03" db="EMBL/GenBank/DDBJ databases">
        <title>Sequencing 25 genomes of Wallemia mellicola.</title>
        <authorList>
            <person name="Gostincar C."/>
        </authorList>
    </citation>
    <scope>NUCLEOTIDE SEQUENCE [LARGE SCALE GENOMIC DNA]</scope>
    <source>
        <strain evidence="8 9">EXF-1262</strain>
    </source>
</reference>
<evidence type="ECO:0000256" key="5">
    <source>
        <dbReference type="ARBA" id="ARBA00023242"/>
    </source>
</evidence>
<evidence type="ECO:0000313" key="9">
    <source>
        <dbReference type="Proteomes" id="UP000307169"/>
    </source>
</evidence>
<dbReference type="Pfam" id="PF10602">
    <property type="entry name" value="RPN7"/>
    <property type="match status" value="1"/>
</dbReference>
<accession>A0A4T0NIK8</accession>
<feature type="compositionally biased region" description="Acidic residues" evidence="6">
    <location>
        <begin position="406"/>
        <end position="417"/>
    </location>
</feature>
<evidence type="ECO:0000256" key="6">
    <source>
        <dbReference type="SAM" id="MobiDB-lite"/>
    </source>
</evidence>
<dbReference type="PANTHER" id="PTHR14145">
    <property type="entry name" value="26S PROTESOME SUBUNIT 6"/>
    <property type="match status" value="1"/>
</dbReference>
<dbReference type="Proteomes" id="UP000307169">
    <property type="component" value="Unassembled WGS sequence"/>
</dbReference>
<keyword evidence="3" id="KW-0963">Cytoplasm</keyword>
<evidence type="ECO:0000259" key="7">
    <source>
        <dbReference type="PROSITE" id="PS50250"/>
    </source>
</evidence>
<dbReference type="PROSITE" id="PS50250">
    <property type="entry name" value="PCI"/>
    <property type="match status" value="1"/>
</dbReference>
<keyword evidence="5" id="KW-0539">Nucleus</keyword>
<protein>
    <recommendedName>
        <fullName evidence="7">PCI domain-containing protein</fullName>
    </recommendedName>
</protein>
<evidence type="ECO:0000256" key="4">
    <source>
        <dbReference type="ARBA" id="ARBA00022790"/>
    </source>
</evidence>
<feature type="domain" description="PCI" evidence="7">
    <location>
        <begin position="183"/>
        <end position="349"/>
    </location>
</feature>
<evidence type="ECO:0000256" key="3">
    <source>
        <dbReference type="ARBA" id="ARBA00022490"/>
    </source>
</evidence>